<keyword evidence="4" id="KW-0274">FAD</keyword>
<evidence type="ECO:0000256" key="2">
    <source>
        <dbReference type="ARBA" id="ARBA00005466"/>
    </source>
</evidence>
<dbReference type="InterPro" id="IPR016167">
    <property type="entry name" value="FAD-bd_PCMH_sub1"/>
</dbReference>
<dbReference type="PROSITE" id="PS00862">
    <property type="entry name" value="OX2_COVAL_FAD"/>
    <property type="match status" value="1"/>
</dbReference>
<keyword evidence="3" id="KW-0285">Flavoprotein</keyword>
<protein>
    <submittedName>
        <fullName evidence="7">FAD-dependent oxidoreductase</fullName>
    </submittedName>
</protein>
<dbReference type="InterPro" id="IPR006093">
    <property type="entry name" value="Oxy_OxRdtase_FAD_BS"/>
</dbReference>
<evidence type="ECO:0000256" key="4">
    <source>
        <dbReference type="ARBA" id="ARBA00022827"/>
    </source>
</evidence>
<evidence type="ECO:0000259" key="6">
    <source>
        <dbReference type="PROSITE" id="PS51387"/>
    </source>
</evidence>
<reference evidence="7 8" key="1">
    <citation type="journal article" date="2015" name="Int. J. Syst. Evol. Microbiol.">
        <title>Amycolatopsis rhabdoformis sp. nov., an actinomycete isolated from a tropical forest soil.</title>
        <authorList>
            <person name="Souza W.R."/>
            <person name="Silva R.E."/>
            <person name="Goodfellow M."/>
            <person name="Busarakam K."/>
            <person name="Figueiro F.S."/>
            <person name="Ferreira D."/>
            <person name="Rodrigues-Filho E."/>
            <person name="Moraes L.A.B."/>
            <person name="Zucchi T.D."/>
        </authorList>
    </citation>
    <scope>NUCLEOTIDE SEQUENCE [LARGE SCALE GENOMIC DNA]</scope>
    <source>
        <strain evidence="7 8">NCIMB 14900</strain>
    </source>
</reference>
<sequence>MVIKDLARWAHEVKGAVLGPEDERFGNAGKPWNLTVPQRPGAVVVAADVDDVVATVRFAAEQGIQVAPQGTGHGAIDSTDGAILLRTGGLNEISVDPARRRARVGAGARWRDLQEACTPHGLSGLATNVPSAGVTGYTLGGGLGLLARRHGLAAHGLVSAELVTGDGELLRVDAEHHADLWWALRGGGTPPGVVTELEIELAEAPELFAGDLIWPADAAVDLFGAYRSWSSTLPEELTTAIGVHQFPPLPSVPEPIRGQRAVTLTVCFLGTADAARRLLQPMLEVAQPMLDSTRPRTPDDLDLAGVPADGAPVVIRTEILGDLPESALAAVTDLGPQGSPLSVVEFRRLGGALARPADAPAALDRIEGEYFLESVGLIFRPEDVAVLAEEQGRVLAALEPAATGRTLRTFAGAEDRAVDRFFAPDVAARLGGIARRYDPGAVVHDPLDLRSVGADRPA</sequence>
<dbReference type="SUPFAM" id="SSF56176">
    <property type="entry name" value="FAD-binding/transporter-associated domain-like"/>
    <property type="match status" value="1"/>
</dbReference>
<dbReference type="RefSeq" id="WP_326836986.1">
    <property type="nucleotide sequence ID" value="NZ_CP142149.1"/>
</dbReference>
<dbReference type="PANTHER" id="PTHR42973:SF39">
    <property type="entry name" value="FAD-BINDING PCMH-TYPE DOMAIN-CONTAINING PROTEIN"/>
    <property type="match status" value="1"/>
</dbReference>
<evidence type="ECO:0000256" key="1">
    <source>
        <dbReference type="ARBA" id="ARBA00001974"/>
    </source>
</evidence>
<comment type="similarity">
    <text evidence="2">Belongs to the oxygen-dependent FAD-linked oxidoreductase family.</text>
</comment>
<dbReference type="InterPro" id="IPR016166">
    <property type="entry name" value="FAD-bd_PCMH"/>
</dbReference>
<name>A0ABZ1IKQ0_9PSEU</name>
<organism evidence="7 8">
    <name type="scientific">Amycolatopsis rhabdoformis</name>
    <dbReference type="NCBI Taxonomy" id="1448059"/>
    <lineage>
        <taxon>Bacteria</taxon>
        <taxon>Bacillati</taxon>
        <taxon>Actinomycetota</taxon>
        <taxon>Actinomycetes</taxon>
        <taxon>Pseudonocardiales</taxon>
        <taxon>Pseudonocardiaceae</taxon>
        <taxon>Amycolatopsis</taxon>
    </lineage>
</organism>
<dbReference type="PROSITE" id="PS51387">
    <property type="entry name" value="FAD_PCMH"/>
    <property type="match status" value="1"/>
</dbReference>
<dbReference type="Gene3D" id="3.30.43.10">
    <property type="entry name" value="Uridine Diphospho-n-acetylenolpyruvylglucosamine Reductase, domain 2"/>
    <property type="match status" value="1"/>
</dbReference>
<keyword evidence="5" id="KW-0560">Oxidoreductase</keyword>
<dbReference type="InterPro" id="IPR036318">
    <property type="entry name" value="FAD-bd_PCMH-like_sf"/>
</dbReference>
<proteinExistence type="inferred from homology"/>
<dbReference type="InterPro" id="IPR016169">
    <property type="entry name" value="FAD-bd_PCMH_sub2"/>
</dbReference>
<keyword evidence="8" id="KW-1185">Reference proteome</keyword>
<feature type="domain" description="FAD-binding PCMH-type" evidence="6">
    <location>
        <begin position="36"/>
        <end position="204"/>
    </location>
</feature>
<dbReference type="InterPro" id="IPR006094">
    <property type="entry name" value="Oxid_FAD_bind_N"/>
</dbReference>
<dbReference type="Gene3D" id="3.30.465.10">
    <property type="match status" value="1"/>
</dbReference>
<dbReference type="EMBL" id="CP142149">
    <property type="protein sequence ID" value="WSE34189.1"/>
    <property type="molecule type" value="Genomic_DNA"/>
</dbReference>
<dbReference type="Pfam" id="PF01565">
    <property type="entry name" value="FAD_binding_4"/>
    <property type="match status" value="1"/>
</dbReference>
<evidence type="ECO:0000313" key="7">
    <source>
        <dbReference type="EMBL" id="WSE34189.1"/>
    </source>
</evidence>
<evidence type="ECO:0000256" key="5">
    <source>
        <dbReference type="ARBA" id="ARBA00023002"/>
    </source>
</evidence>
<dbReference type="Gene3D" id="3.40.462.20">
    <property type="match status" value="1"/>
</dbReference>
<dbReference type="InterPro" id="IPR050416">
    <property type="entry name" value="FAD-linked_Oxidoreductase"/>
</dbReference>
<evidence type="ECO:0000256" key="3">
    <source>
        <dbReference type="ARBA" id="ARBA00022630"/>
    </source>
</evidence>
<dbReference type="Proteomes" id="UP001330812">
    <property type="component" value="Chromosome"/>
</dbReference>
<dbReference type="PANTHER" id="PTHR42973">
    <property type="entry name" value="BINDING OXIDOREDUCTASE, PUTATIVE (AFU_ORTHOLOGUE AFUA_1G17690)-RELATED"/>
    <property type="match status" value="1"/>
</dbReference>
<comment type="cofactor">
    <cofactor evidence="1">
        <name>FAD</name>
        <dbReference type="ChEBI" id="CHEBI:57692"/>
    </cofactor>
</comment>
<accession>A0ABZ1IKQ0</accession>
<evidence type="ECO:0000313" key="8">
    <source>
        <dbReference type="Proteomes" id="UP001330812"/>
    </source>
</evidence>
<gene>
    <name evidence="7" type="ORF">VSH64_19140</name>
</gene>